<reference evidence="6" key="1">
    <citation type="journal article" date="2016" name="Nat. Genet.">
        <title>A high-quality carrot genome assembly provides new insights into carotenoid accumulation and asterid genome evolution.</title>
        <authorList>
            <person name="Iorizzo M."/>
            <person name="Ellison S."/>
            <person name="Senalik D."/>
            <person name="Zeng P."/>
            <person name="Satapoomin P."/>
            <person name="Huang J."/>
            <person name="Bowman M."/>
            <person name="Iovene M."/>
            <person name="Sanseverino W."/>
            <person name="Cavagnaro P."/>
            <person name="Yildiz M."/>
            <person name="Macko-Podgorni A."/>
            <person name="Moranska E."/>
            <person name="Grzebelus E."/>
            <person name="Grzebelus D."/>
            <person name="Ashrafi H."/>
            <person name="Zheng Z."/>
            <person name="Cheng S."/>
            <person name="Spooner D."/>
            <person name="Van Deynze A."/>
            <person name="Simon P."/>
        </authorList>
    </citation>
    <scope>NUCLEOTIDE SEQUENCE</scope>
    <source>
        <tissue evidence="6">Leaf</tissue>
    </source>
</reference>
<evidence type="ECO:0000256" key="5">
    <source>
        <dbReference type="ARBA" id="ARBA00023157"/>
    </source>
</evidence>
<name>A0A166J2V3_DAUCS</name>
<reference evidence="6" key="2">
    <citation type="submission" date="2022-03" db="EMBL/GenBank/DDBJ databases">
        <title>Draft title - Genomic analysis of global carrot germplasm unveils the trajectory of domestication and the origin of high carotenoid orange carrot.</title>
        <authorList>
            <person name="Iorizzo M."/>
            <person name="Ellison S."/>
            <person name="Senalik D."/>
            <person name="Macko-Podgorni A."/>
            <person name="Grzebelus D."/>
            <person name="Bostan H."/>
            <person name="Rolling W."/>
            <person name="Curaba J."/>
            <person name="Simon P."/>
        </authorList>
    </citation>
    <scope>NUCLEOTIDE SEQUENCE</scope>
    <source>
        <tissue evidence="6">Leaf</tissue>
    </source>
</reference>
<dbReference type="InterPro" id="IPR032799">
    <property type="entry name" value="TAXi_C"/>
</dbReference>
<dbReference type="CDD" id="cd05489">
    <property type="entry name" value="xylanase_inhibitor_I_like"/>
    <property type="match status" value="1"/>
</dbReference>
<dbReference type="Proteomes" id="UP000077755">
    <property type="component" value="Chromosome 1"/>
</dbReference>
<evidence type="ECO:0000313" key="6">
    <source>
        <dbReference type="EMBL" id="WOG85553.1"/>
    </source>
</evidence>
<keyword evidence="3" id="KW-0964">Secreted</keyword>
<dbReference type="InterPro" id="IPR033121">
    <property type="entry name" value="PEPTIDASE_A1"/>
</dbReference>
<dbReference type="InterPro" id="IPR033868">
    <property type="entry name" value="Xylanase_inhibitor_I-like"/>
</dbReference>
<organism evidence="6 7">
    <name type="scientific">Daucus carota subsp. sativus</name>
    <name type="common">Carrot</name>
    <dbReference type="NCBI Taxonomy" id="79200"/>
    <lineage>
        <taxon>Eukaryota</taxon>
        <taxon>Viridiplantae</taxon>
        <taxon>Streptophyta</taxon>
        <taxon>Embryophyta</taxon>
        <taxon>Tracheophyta</taxon>
        <taxon>Spermatophyta</taxon>
        <taxon>Magnoliopsida</taxon>
        <taxon>eudicotyledons</taxon>
        <taxon>Gunneridae</taxon>
        <taxon>Pentapetalae</taxon>
        <taxon>asterids</taxon>
        <taxon>campanulids</taxon>
        <taxon>Apiales</taxon>
        <taxon>Apiaceae</taxon>
        <taxon>Apioideae</taxon>
        <taxon>Scandiceae</taxon>
        <taxon>Daucinae</taxon>
        <taxon>Daucus</taxon>
        <taxon>Daucus sect. Daucus</taxon>
    </lineage>
</organism>
<dbReference type="PROSITE" id="PS51767">
    <property type="entry name" value="PEPTIDASE_A1"/>
    <property type="match status" value="1"/>
</dbReference>
<dbReference type="EMBL" id="CP093343">
    <property type="protein sequence ID" value="WOG85553.1"/>
    <property type="molecule type" value="Genomic_DNA"/>
</dbReference>
<dbReference type="Gramene" id="KZN11738">
    <property type="protein sequence ID" value="KZN11738"/>
    <property type="gene ID" value="DCAR_004394"/>
</dbReference>
<evidence type="ECO:0000256" key="4">
    <source>
        <dbReference type="ARBA" id="ARBA00022729"/>
    </source>
</evidence>
<dbReference type="FunFam" id="2.40.70.10:FF:000041">
    <property type="entry name" value="Basic 7S globulin"/>
    <property type="match status" value="1"/>
</dbReference>
<comment type="subcellular location">
    <subcellularLocation>
        <location evidence="1">Secreted</location>
        <location evidence="1">Extracellular space</location>
    </subcellularLocation>
</comment>
<dbReference type="GO" id="GO:0004190">
    <property type="term" value="F:aspartic-type endopeptidase activity"/>
    <property type="evidence" value="ECO:0007669"/>
    <property type="project" value="InterPro"/>
</dbReference>
<dbReference type="SUPFAM" id="SSF50630">
    <property type="entry name" value="Acid proteases"/>
    <property type="match status" value="1"/>
</dbReference>
<dbReference type="InterPro" id="IPR001461">
    <property type="entry name" value="Aspartic_peptidase_A1"/>
</dbReference>
<keyword evidence="7" id="KW-1185">Reference proteome</keyword>
<gene>
    <name evidence="6" type="ORF">DCAR_0104744</name>
</gene>
<evidence type="ECO:0000256" key="1">
    <source>
        <dbReference type="ARBA" id="ARBA00004239"/>
    </source>
</evidence>
<dbReference type="OrthoDB" id="1258937at2759"/>
<dbReference type="PANTHER" id="PTHR47965">
    <property type="entry name" value="ASPARTYL PROTEASE-RELATED"/>
    <property type="match status" value="1"/>
</dbReference>
<dbReference type="InterPro" id="IPR021109">
    <property type="entry name" value="Peptidase_aspartic_dom_sf"/>
</dbReference>
<dbReference type="AlphaFoldDB" id="A0A166J2V3"/>
<dbReference type="FunFam" id="2.40.70.10:FF:000045">
    <property type="entry name" value="Basic 7S globulin"/>
    <property type="match status" value="1"/>
</dbReference>
<dbReference type="GO" id="GO:0005576">
    <property type="term" value="C:extracellular region"/>
    <property type="evidence" value="ECO:0007669"/>
    <property type="project" value="UniProtKB-SubCell"/>
</dbReference>
<dbReference type="GO" id="GO:0006508">
    <property type="term" value="P:proteolysis"/>
    <property type="evidence" value="ECO:0007669"/>
    <property type="project" value="InterPro"/>
</dbReference>
<sequence length="427" mass="46080">MATSVLKLLLIIFSILPPLALCKSRLPYKPNTLVLPVSKDSATNLHVTNIRKGTPFQATPLVVDLNNKFLWRDCERNYSSTSYRFPFCHSTQCSRVGNHYCHKCLAPARPGCHNNTCGVMTTNPLTQLTILGELGQDTVSVQSAQGANSGPFVTVTQFIFSCAPPKLLTGPLPTNVVGVAGLGHNPGSIPYQLASHYGFHPKFALCLTSSNKANGVIFFGKGPYKLNPGVDISDPVGFTPITVGPRGEYYIQVNSININNKALPFDMSTLSENKQASFPNALLSTTTPYTTLKHSIFMAIVKVFADQLSWAPQIQPPVSPFGVCFNSSKISGTRVGPAVPSIDLVLQSGNVTWKIAGANSMVQARPDVLCLGFVDGGLRPKIPIVIGALQLEDNLLQFDLAKSTLGFSNSLLFRRVTCANFNFTTTS</sequence>
<protein>
    <submittedName>
        <fullName evidence="6">Uncharacterized protein</fullName>
    </submittedName>
</protein>
<evidence type="ECO:0000313" key="7">
    <source>
        <dbReference type="Proteomes" id="UP000077755"/>
    </source>
</evidence>
<dbReference type="InterPro" id="IPR032861">
    <property type="entry name" value="TAXi_N"/>
</dbReference>
<dbReference type="Pfam" id="PF14543">
    <property type="entry name" value="TAXi_N"/>
    <property type="match status" value="1"/>
</dbReference>
<accession>A0A166J2V3</accession>
<evidence type="ECO:0000256" key="2">
    <source>
        <dbReference type="ARBA" id="ARBA00007447"/>
    </source>
</evidence>
<keyword evidence="4" id="KW-0732">Signal</keyword>
<evidence type="ECO:0000256" key="3">
    <source>
        <dbReference type="ARBA" id="ARBA00022525"/>
    </source>
</evidence>
<dbReference type="Pfam" id="PF14541">
    <property type="entry name" value="TAXi_C"/>
    <property type="match status" value="1"/>
</dbReference>
<proteinExistence type="inferred from homology"/>
<dbReference type="OMA" id="PYQLASH"/>
<dbReference type="Gene3D" id="2.40.70.10">
    <property type="entry name" value="Acid Proteases"/>
    <property type="match status" value="2"/>
</dbReference>
<dbReference type="PANTHER" id="PTHR47965:SF28">
    <property type="entry name" value="BASIC 7S GLOBULIN"/>
    <property type="match status" value="1"/>
</dbReference>
<keyword evidence="5" id="KW-1015">Disulfide bond</keyword>
<comment type="similarity">
    <text evidence="2">Belongs to the peptidase A1 family.</text>
</comment>